<evidence type="ECO:0000313" key="2">
    <source>
        <dbReference type="EMBL" id="JAI07917.1"/>
    </source>
</evidence>
<accession>A0A0E9XZR8</accession>
<dbReference type="EMBL" id="GBXM01000661">
    <property type="protein sequence ID" value="JAI07917.1"/>
    <property type="molecule type" value="Transcribed_RNA"/>
</dbReference>
<protein>
    <submittedName>
        <fullName evidence="2">Uncharacterized protein</fullName>
    </submittedName>
</protein>
<feature type="compositionally biased region" description="Basic residues" evidence="1">
    <location>
        <begin position="13"/>
        <end position="22"/>
    </location>
</feature>
<dbReference type="AlphaFoldDB" id="A0A0E9XZR8"/>
<organism evidence="2">
    <name type="scientific">Anguilla anguilla</name>
    <name type="common">European freshwater eel</name>
    <name type="synonym">Muraena anguilla</name>
    <dbReference type="NCBI Taxonomy" id="7936"/>
    <lineage>
        <taxon>Eukaryota</taxon>
        <taxon>Metazoa</taxon>
        <taxon>Chordata</taxon>
        <taxon>Craniata</taxon>
        <taxon>Vertebrata</taxon>
        <taxon>Euteleostomi</taxon>
        <taxon>Actinopterygii</taxon>
        <taxon>Neopterygii</taxon>
        <taxon>Teleostei</taxon>
        <taxon>Anguilliformes</taxon>
        <taxon>Anguillidae</taxon>
        <taxon>Anguilla</taxon>
    </lineage>
</organism>
<name>A0A0E9XZR8_ANGAN</name>
<reference evidence="2" key="2">
    <citation type="journal article" date="2015" name="Fish Shellfish Immunol.">
        <title>Early steps in the European eel (Anguilla anguilla)-Vibrio vulnificus interaction in the gills: Role of the RtxA13 toxin.</title>
        <authorList>
            <person name="Callol A."/>
            <person name="Pajuelo D."/>
            <person name="Ebbesson L."/>
            <person name="Teles M."/>
            <person name="MacKenzie S."/>
            <person name="Amaro C."/>
        </authorList>
    </citation>
    <scope>NUCLEOTIDE SEQUENCE</scope>
</reference>
<feature type="compositionally biased region" description="Basic and acidic residues" evidence="1">
    <location>
        <begin position="1"/>
        <end position="11"/>
    </location>
</feature>
<proteinExistence type="predicted"/>
<feature type="region of interest" description="Disordered" evidence="1">
    <location>
        <begin position="1"/>
        <end position="22"/>
    </location>
</feature>
<sequence length="59" mass="7034">MHREELEESYSKRIPHTHTHTNTHIRTIHAHTYNTHTHTHTHSEPPQSSFRKIIILAFS</sequence>
<evidence type="ECO:0000256" key="1">
    <source>
        <dbReference type="SAM" id="MobiDB-lite"/>
    </source>
</evidence>
<reference evidence="2" key="1">
    <citation type="submission" date="2014-11" db="EMBL/GenBank/DDBJ databases">
        <authorList>
            <person name="Amaro Gonzalez C."/>
        </authorList>
    </citation>
    <scope>NUCLEOTIDE SEQUENCE</scope>
</reference>